<gene>
    <name evidence="3" type="ORF">GPAL_1604</name>
</gene>
<keyword evidence="1" id="KW-0802">TPR repeat</keyword>
<feature type="transmembrane region" description="Helical" evidence="2">
    <location>
        <begin position="20"/>
        <end position="41"/>
    </location>
</feature>
<comment type="caution">
    <text evidence="3">The sequence shown here is derived from an EMBL/GenBank/DDBJ whole genome shotgun (WGS) entry which is preliminary data.</text>
</comment>
<proteinExistence type="predicted"/>
<accession>K6ZHU7</accession>
<dbReference type="STRING" id="1121922.GCA_000428905_02859"/>
<keyword evidence="2" id="KW-1133">Transmembrane helix</keyword>
<dbReference type="OrthoDB" id="7052061at2"/>
<dbReference type="InterPro" id="IPR011990">
    <property type="entry name" value="TPR-like_helical_dom_sf"/>
</dbReference>
<dbReference type="NCBIfam" id="NF047558">
    <property type="entry name" value="TPR_END_plus"/>
    <property type="match status" value="1"/>
</dbReference>
<dbReference type="EMBL" id="BAEQ01000024">
    <property type="protein sequence ID" value="GAC28468.1"/>
    <property type="molecule type" value="Genomic_DNA"/>
</dbReference>
<dbReference type="RefSeq" id="WP_006010672.1">
    <property type="nucleotide sequence ID" value="NZ_AUAV01000015.1"/>
</dbReference>
<dbReference type="Pfam" id="PF13432">
    <property type="entry name" value="TPR_16"/>
    <property type="match status" value="1"/>
</dbReference>
<feature type="transmembrane region" description="Helical" evidence="2">
    <location>
        <begin position="95"/>
        <end position="114"/>
    </location>
</feature>
<dbReference type="SUPFAM" id="SSF48452">
    <property type="entry name" value="TPR-like"/>
    <property type="match status" value="2"/>
</dbReference>
<dbReference type="GO" id="GO:0097363">
    <property type="term" value="F:protein O-acetylglucosaminyltransferase activity"/>
    <property type="evidence" value="ECO:0007669"/>
    <property type="project" value="TreeGrafter"/>
</dbReference>
<sequence>MKRFLNEIKRREVIKPLLAYAGISWLVLQVVSVVASFITVHPLVGPGVLYFLVFGFPVMVYLSWHFDFSFQGVSRTPGIDEEENPAIEPFGISNWVGLLAIVLVSGFIGVQYFSSFKDEQIASKEGYATVKIADSIAVLPFTDQSADKDQNYLALGLSEEITGLLGRSDGFKVSASRSSQILSERGLTPTDIGRRLNVQTLLTGSVRATGNRLRVRVELLDTESGRTLWTESFLRELKDIFDLENEISRAVVNLLQDRYIEAGDLTSLSATKSVDAYVMYLKGREAYRKQTSESMKNARTLFEQSIALDPEYAKAYVALADTLASLSEGGGLFGVLKPEIAATLAEQNLEKALVREPKMAEIYAVLGQIKKLRNQYEESLSAFDKALELNPNLAIAYVWKSNSLYILQRFDEAIETQEKARELDPLFLTSTYNLGLMLSWRGRYDEAEAVFENLKKDYPESTFPYQGLTDLYFSQGNYVGSMQAAQSAAELSPDNEELLNRVYGAMMALGLVDVLQQQTSNPDYASTILIFEEKFDELFKKMDFELAANPDDYWVAFEAGWYYAMFGDQEKAFGLFIENSETLEDADKYYMPYCSPAIEIAWAYQELGKKDMSANYLEKCQQLFEEQIRASINQSELIYLGARIYALSGNKQKAIEYLQRSIDIGWREWWTKHDPLLSSLKNELQYQTLIDFIDKDLAKQALEARALFQTD</sequence>
<dbReference type="Pfam" id="PF13181">
    <property type="entry name" value="TPR_8"/>
    <property type="match status" value="1"/>
</dbReference>
<evidence type="ECO:0008006" key="5">
    <source>
        <dbReference type="Google" id="ProtNLM"/>
    </source>
</evidence>
<dbReference type="Gene3D" id="3.40.50.10610">
    <property type="entry name" value="ABC-type transport auxiliary lipoprotein component"/>
    <property type="match status" value="1"/>
</dbReference>
<dbReference type="PANTHER" id="PTHR44366">
    <property type="entry name" value="UDP-N-ACETYLGLUCOSAMINE--PEPTIDE N-ACETYLGLUCOSAMINYLTRANSFERASE 110 KDA SUBUNIT"/>
    <property type="match status" value="1"/>
</dbReference>
<feature type="transmembrane region" description="Helical" evidence="2">
    <location>
        <begin position="47"/>
        <end position="66"/>
    </location>
</feature>
<dbReference type="SMART" id="SM00028">
    <property type="entry name" value="TPR"/>
    <property type="match status" value="7"/>
</dbReference>
<dbReference type="AlphaFoldDB" id="K6ZHU7"/>
<dbReference type="PANTHER" id="PTHR44366:SF1">
    <property type="entry name" value="UDP-N-ACETYLGLUCOSAMINE--PEPTIDE N-ACETYLGLUCOSAMINYLTRANSFERASE 110 KDA SUBUNIT"/>
    <property type="match status" value="1"/>
</dbReference>
<keyword evidence="2" id="KW-0472">Membrane</keyword>
<organism evidence="3 4">
    <name type="scientific">Brumicola pallidula DSM 14239 = ACAM 615</name>
    <dbReference type="NCBI Taxonomy" id="1121922"/>
    <lineage>
        <taxon>Bacteria</taxon>
        <taxon>Pseudomonadati</taxon>
        <taxon>Pseudomonadota</taxon>
        <taxon>Gammaproteobacteria</taxon>
        <taxon>Alteromonadales</taxon>
        <taxon>Alteromonadaceae</taxon>
        <taxon>Brumicola</taxon>
    </lineage>
</organism>
<keyword evidence="4" id="KW-1185">Reference proteome</keyword>
<dbReference type="GO" id="GO:0006493">
    <property type="term" value="P:protein O-linked glycosylation"/>
    <property type="evidence" value="ECO:0007669"/>
    <property type="project" value="InterPro"/>
</dbReference>
<dbReference type="Pfam" id="PF13374">
    <property type="entry name" value="TPR_10"/>
    <property type="match status" value="1"/>
</dbReference>
<evidence type="ECO:0000313" key="4">
    <source>
        <dbReference type="Proteomes" id="UP000006251"/>
    </source>
</evidence>
<dbReference type="InterPro" id="IPR019734">
    <property type="entry name" value="TPR_rpt"/>
</dbReference>
<feature type="repeat" description="TPR" evidence="1">
    <location>
        <begin position="360"/>
        <end position="393"/>
    </location>
</feature>
<dbReference type="PROSITE" id="PS50005">
    <property type="entry name" value="TPR"/>
    <property type="match status" value="1"/>
</dbReference>
<evidence type="ECO:0000313" key="3">
    <source>
        <dbReference type="EMBL" id="GAC28468.1"/>
    </source>
</evidence>
<keyword evidence="2" id="KW-0812">Transmembrane</keyword>
<protein>
    <recommendedName>
        <fullName evidence="5">Tetratricopeptide repeat protein</fullName>
    </recommendedName>
</protein>
<evidence type="ECO:0000256" key="1">
    <source>
        <dbReference type="PROSITE-ProRule" id="PRU00339"/>
    </source>
</evidence>
<name>K6ZHU7_9ALTE</name>
<dbReference type="PROSITE" id="PS50293">
    <property type="entry name" value="TPR_REGION"/>
    <property type="match status" value="1"/>
</dbReference>
<dbReference type="InterPro" id="IPR037919">
    <property type="entry name" value="OGT"/>
</dbReference>
<dbReference type="Proteomes" id="UP000006251">
    <property type="component" value="Unassembled WGS sequence"/>
</dbReference>
<dbReference type="Gene3D" id="1.25.40.10">
    <property type="entry name" value="Tetratricopeptide repeat domain"/>
    <property type="match status" value="3"/>
</dbReference>
<reference evidence="4" key="1">
    <citation type="journal article" date="2014" name="Environ. Microbiol.">
        <title>Comparative genomics of the marine bacterial genus Glaciecola reveals the high degree of genomic diversity and genomic characteristic for cold adaptation.</title>
        <authorList>
            <person name="Qin Q.L."/>
            <person name="Xie B.B."/>
            <person name="Yu Y."/>
            <person name="Shu Y.L."/>
            <person name="Rong J.C."/>
            <person name="Zhang Y.J."/>
            <person name="Zhao D.L."/>
            <person name="Chen X.L."/>
            <person name="Zhang X.Y."/>
            <person name="Chen B."/>
            <person name="Zhou B.C."/>
            <person name="Zhang Y.Z."/>
        </authorList>
    </citation>
    <scope>NUCLEOTIDE SEQUENCE [LARGE SCALE GENOMIC DNA]</scope>
    <source>
        <strain evidence="4">ACAM 615</strain>
    </source>
</reference>
<evidence type="ECO:0000256" key="2">
    <source>
        <dbReference type="SAM" id="Phobius"/>
    </source>
</evidence>